<gene>
    <name evidence="1" type="ORF">FWK35_00017172</name>
</gene>
<dbReference type="Proteomes" id="UP000478052">
    <property type="component" value="Unassembled WGS sequence"/>
</dbReference>
<organism evidence="1 2">
    <name type="scientific">Aphis craccivora</name>
    <name type="common">Cowpea aphid</name>
    <dbReference type="NCBI Taxonomy" id="307492"/>
    <lineage>
        <taxon>Eukaryota</taxon>
        <taxon>Metazoa</taxon>
        <taxon>Ecdysozoa</taxon>
        <taxon>Arthropoda</taxon>
        <taxon>Hexapoda</taxon>
        <taxon>Insecta</taxon>
        <taxon>Pterygota</taxon>
        <taxon>Neoptera</taxon>
        <taxon>Paraneoptera</taxon>
        <taxon>Hemiptera</taxon>
        <taxon>Sternorrhyncha</taxon>
        <taxon>Aphidomorpha</taxon>
        <taxon>Aphidoidea</taxon>
        <taxon>Aphididae</taxon>
        <taxon>Aphidini</taxon>
        <taxon>Aphis</taxon>
        <taxon>Aphis</taxon>
    </lineage>
</organism>
<keyword evidence="2" id="KW-1185">Reference proteome</keyword>
<dbReference type="EMBL" id="VUJU01002948">
    <property type="protein sequence ID" value="KAF0759576.1"/>
    <property type="molecule type" value="Genomic_DNA"/>
</dbReference>
<accession>A0A6G0YQ52</accession>
<evidence type="ECO:0000313" key="2">
    <source>
        <dbReference type="Proteomes" id="UP000478052"/>
    </source>
</evidence>
<protein>
    <submittedName>
        <fullName evidence="1">Uncharacterized protein</fullName>
    </submittedName>
</protein>
<name>A0A6G0YQ52_APHCR</name>
<dbReference type="AlphaFoldDB" id="A0A6G0YQ52"/>
<sequence>MVGWTTLKFTTELGIAPCMYAGDFDKYDYYCPSEPMPIDWLPKECSSYVYDGIIYGPDDSKNFSDHDIDNINRLKTTGKPLFLYYGYLEQKTWIKIVDPANAKKEAEKVATFVAEFNISGLILKNLNYDYTNKN</sequence>
<comment type="caution">
    <text evidence="1">The sequence shown here is derived from an EMBL/GenBank/DDBJ whole genome shotgun (WGS) entry which is preliminary data.</text>
</comment>
<proteinExistence type="predicted"/>
<evidence type="ECO:0000313" key="1">
    <source>
        <dbReference type="EMBL" id="KAF0759576.1"/>
    </source>
</evidence>
<reference evidence="1 2" key="1">
    <citation type="submission" date="2019-08" db="EMBL/GenBank/DDBJ databases">
        <title>Whole genome of Aphis craccivora.</title>
        <authorList>
            <person name="Voronova N.V."/>
            <person name="Shulinski R.S."/>
            <person name="Bandarenka Y.V."/>
            <person name="Zhorov D.G."/>
            <person name="Warner D."/>
        </authorList>
    </citation>
    <scope>NUCLEOTIDE SEQUENCE [LARGE SCALE GENOMIC DNA]</scope>
    <source>
        <strain evidence="1">180601</strain>
        <tissue evidence="1">Whole Body</tissue>
    </source>
</reference>